<feature type="region of interest" description="Disordered" evidence="7">
    <location>
        <begin position="649"/>
        <end position="691"/>
    </location>
</feature>
<reference evidence="9 10" key="1">
    <citation type="submission" date="2021-03" db="EMBL/GenBank/DDBJ databases">
        <authorList>
            <person name="King G.J."/>
            <person name="Bancroft I."/>
            <person name="Baten A."/>
            <person name="Bloomfield J."/>
            <person name="Borpatragohain P."/>
            <person name="He Z."/>
            <person name="Irish N."/>
            <person name="Irwin J."/>
            <person name="Liu K."/>
            <person name="Mauleon R.P."/>
            <person name="Moore J."/>
            <person name="Morris R."/>
            <person name="Ostergaard L."/>
            <person name="Wang B."/>
            <person name="Wells R."/>
        </authorList>
    </citation>
    <scope>NUCLEOTIDE SEQUENCE [LARGE SCALE GENOMIC DNA]</scope>
    <source>
        <strain evidence="9">R-o-18</strain>
        <tissue evidence="9">Leaf</tissue>
    </source>
</reference>
<feature type="region of interest" description="Disordered" evidence="7">
    <location>
        <begin position="394"/>
        <end position="443"/>
    </location>
</feature>
<keyword evidence="5" id="KW-0408">Iron</keyword>
<evidence type="ECO:0000313" key="9">
    <source>
        <dbReference type="EMBL" id="KAG5398700.1"/>
    </source>
</evidence>
<proteinExistence type="predicted"/>
<evidence type="ECO:0000256" key="5">
    <source>
        <dbReference type="ARBA" id="ARBA00023004"/>
    </source>
</evidence>
<evidence type="ECO:0000256" key="4">
    <source>
        <dbReference type="ARBA" id="ARBA00022723"/>
    </source>
</evidence>
<comment type="subcellular location">
    <subcellularLocation>
        <location evidence="2">Cytoplasm</location>
    </subcellularLocation>
    <subcellularLocation>
        <location evidence="1">Nucleus</location>
    </subcellularLocation>
</comment>
<keyword evidence="10" id="KW-1185">Reference proteome</keyword>
<sequence length="746" mass="85345">KRKESKEDSRRAKRKLQDSSNELLLTKPDQVLSFSCPYTKQEDVEASLDSVTVKSISFGDDNECKTPKRSVNFSDKTLEPTILKSTGSGGKMVVEKSVSFKGMQLERMMENGFEIDNAEIARELSVLDPKNPKHEAAIKLQKVYKSFRTRRKLADCAVLIDPRHRYGHNLHFYYNKWLHCQSREPFFYWLDIGEGKEVNLVEKCPRLKLQQQCIKYLGPMERKAYEVVAEEGKFFYKSSGEMLHTSSMEESDSKWIFVLSTSKVLYVGKKKKGTFQHSSFLAGGATVAAGRLVVESGVLKAVWPHSGHYQPTEENFLDFLSFLRENNVDITDVKMSPTDEDEFSLYKQRSTHMRNHSLEEDLEPEKSTILQDKVDPIQEETTPVMANTETPKKMESIKVSEDYDSGDDEEEEEEIFDLDQEPMPSELSSPRGGEETRESEVVKIPEESILKRINSKKESRSFQLGKQLSCKWTTGAGPRIGCVRDYPSELQFQALEQVNLSPRSASVSRLCFSSLSHTQTPQMSPLWRGIYTLNQYIQPFEERLINKFVNDEAIPVINMLNPEENKDAEAICDAAEKWGFLQVINYGVDLDVLDNVKAATHRFFNLPFEEMSRLAKENSLSTNVRFGTSFSPRAEKDYLSHFFVSDTKVSEDYDSGDGEEEEEEFFGLEQEPMPSELSSPRGGEETKESEVVKIPEESILKRISSKKESRYFQLRKQISCKWTTGAGPRIGCVRYYPSETLFLLLV</sequence>
<organism evidence="9 10">
    <name type="scientific">Brassica rapa subsp. trilocularis</name>
    <dbReference type="NCBI Taxonomy" id="1813537"/>
    <lineage>
        <taxon>Eukaryota</taxon>
        <taxon>Viridiplantae</taxon>
        <taxon>Streptophyta</taxon>
        <taxon>Embryophyta</taxon>
        <taxon>Tracheophyta</taxon>
        <taxon>Spermatophyta</taxon>
        <taxon>Magnoliopsida</taxon>
        <taxon>eudicotyledons</taxon>
        <taxon>Gunneridae</taxon>
        <taxon>Pentapetalae</taxon>
        <taxon>rosids</taxon>
        <taxon>malvids</taxon>
        <taxon>Brassicales</taxon>
        <taxon>Brassicaceae</taxon>
        <taxon>Brassiceae</taxon>
        <taxon>Brassica</taxon>
    </lineage>
</organism>
<comment type="caution">
    <text evidence="9">The sequence shown here is derived from an EMBL/GenBank/DDBJ whole genome shotgun (WGS) entry which is preliminary data.</text>
</comment>
<dbReference type="PANTHER" id="PTHR31250">
    <property type="entry name" value="IQ DOMAIN-CONTAINING PROTEIN IQM3"/>
    <property type="match status" value="1"/>
</dbReference>
<evidence type="ECO:0000259" key="8">
    <source>
        <dbReference type="Pfam" id="PF14226"/>
    </source>
</evidence>
<feature type="non-terminal residue" evidence="9">
    <location>
        <position position="1"/>
    </location>
</feature>
<evidence type="ECO:0000256" key="3">
    <source>
        <dbReference type="ARBA" id="ARBA00022490"/>
    </source>
</evidence>
<dbReference type="InterPro" id="IPR044159">
    <property type="entry name" value="IQM"/>
</dbReference>
<keyword evidence="6" id="KW-0539">Nucleus</keyword>
<keyword evidence="4" id="KW-0479">Metal-binding</keyword>
<keyword evidence="3" id="KW-0963">Cytoplasm</keyword>
<accession>A0ABQ7MIY3</accession>
<evidence type="ECO:0000256" key="2">
    <source>
        <dbReference type="ARBA" id="ARBA00004496"/>
    </source>
</evidence>
<feature type="compositionally biased region" description="Basic and acidic residues" evidence="7">
    <location>
        <begin position="682"/>
        <end position="691"/>
    </location>
</feature>
<evidence type="ECO:0000256" key="1">
    <source>
        <dbReference type="ARBA" id="ARBA00004123"/>
    </source>
</evidence>
<dbReference type="SUPFAM" id="SSF51197">
    <property type="entry name" value="Clavaminate synthase-like"/>
    <property type="match status" value="1"/>
</dbReference>
<dbReference type="InterPro" id="IPR027443">
    <property type="entry name" value="IPNS-like_sf"/>
</dbReference>
<feature type="compositionally biased region" description="Acidic residues" evidence="7">
    <location>
        <begin position="652"/>
        <end position="666"/>
    </location>
</feature>
<dbReference type="Proteomes" id="UP000823674">
    <property type="component" value="Chromosome A05"/>
</dbReference>
<dbReference type="EMBL" id="JADBGQ010000005">
    <property type="protein sequence ID" value="KAG5398700.1"/>
    <property type="molecule type" value="Genomic_DNA"/>
</dbReference>
<dbReference type="Gene3D" id="2.60.120.330">
    <property type="entry name" value="B-lactam Antibiotic, Isopenicillin N Synthase, Chain"/>
    <property type="match status" value="1"/>
</dbReference>
<feature type="domain" description="Non-haem dioxygenase N-terminal" evidence="8">
    <location>
        <begin position="554"/>
        <end position="646"/>
    </location>
</feature>
<feature type="compositionally biased region" description="Basic and acidic residues" evidence="7">
    <location>
        <begin position="1"/>
        <end position="10"/>
    </location>
</feature>
<feature type="compositionally biased region" description="Basic and acidic residues" evidence="7">
    <location>
        <begin position="432"/>
        <end position="443"/>
    </location>
</feature>
<name>A0ABQ7MIY3_BRACM</name>
<evidence type="ECO:0000313" key="10">
    <source>
        <dbReference type="Proteomes" id="UP000823674"/>
    </source>
</evidence>
<dbReference type="PANTHER" id="PTHR31250:SF69">
    <property type="entry name" value="IQ DOMAIN-CONTAINING PROTEIN IQM2-LIKE"/>
    <property type="match status" value="1"/>
</dbReference>
<protein>
    <recommendedName>
        <fullName evidence="8">Non-haem dioxygenase N-terminal domain-containing protein</fullName>
    </recommendedName>
</protein>
<feature type="region of interest" description="Disordered" evidence="7">
    <location>
        <begin position="1"/>
        <end position="22"/>
    </location>
</feature>
<dbReference type="Pfam" id="PF14226">
    <property type="entry name" value="DIOX_N"/>
    <property type="match status" value="1"/>
</dbReference>
<dbReference type="InterPro" id="IPR026992">
    <property type="entry name" value="DIOX_N"/>
</dbReference>
<evidence type="ECO:0000256" key="6">
    <source>
        <dbReference type="ARBA" id="ARBA00023242"/>
    </source>
</evidence>
<evidence type="ECO:0000256" key="7">
    <source>
        <dbReference type="SAM" id="MobiDB-lite"/>
    </source>
</evidence>
<gene>
    <name evidence="9" type="primary">A05p045720.1_BraROA</name>
    <name evidence="9" type="ORF">IGI04_020514</name>
</gene>
<feature type="compositionally biased region" description="Acidic residues" evidence="7">
    <location>
        <begin position="402"/>
        <end position="420"/>
    </location>
</feature>